<accession>A0ABR6VU72</accession>
<dbReference type="RefSeq" id="WP_186638198.1">
    <property type="nucleotide sequence ID" value="NZ_JACOAF010000030.1"/>
</dbReference>
<evidence type="ECO:0000313" key="2">
    <source>
        <dbReference type="EMBL" id="MBC3540444.1"/>
    </source>
</evidence>
<keyword evidence="3" id="KW-1185">Reference proteome</keyword>
<proteinExistence type="predicted"/>
<dbReference type="Gene3D" id="3.50.50.60">
    <property type="entry name" value="FAD/NAD(P)-binding domain"/>
    <property type="match status" value="1"/>
</dbReference>
<reference evidence="2 3" key="1">
    <citation type="journal article" date="2019" name="Int. J. Syst. Evol. Microbiol.">
        <title>Rufibacter sediminis sp. nov., isolated from freshwater lake sediment.</title>
        <authorList>
            <person name="Qu J.H."/>
            <person name="Zhang L.J."/>
            <person name="Fu Y.H."/>
            <person name="Li H.F."/>
        </authorList>
    </citation>
    <scope>NUCLEOTIDE SEQUENCE [LARGE SCALE GENOMIC DNA]</scope>
    <source>
        <strain evidence="2 3">H-1</strain>
    </source>
</reference>
<evidence type="ECO:0000313" key="3">
    <source>
        <dbReference type="Proteomes" id="UP000659698"/>
    </source>
</evidence>
<gene>
    <name evidence="2" type="ORF">H7U12_12200</name>
</gene>
<dbReference type="Proteomes" id="UP000659698">
    <property type="component" value="Unassembled WGS sequence"/>
</dbReference>
<organism evidence="2 3">
    <name type="scientific">Rufibacter sediminis</name>
    <dbReference type="NCBI Taxonomy" id="2762756"/>
    <lineage>
        <taxon>Bacteria</taxon>
        <taxon>Pseudomonadati</taxon>
        <taxon>Bacteroidota</taxon>
        <taxon>Cytophagia</taxon>
        <taxon>Cytophagales</taxon>
        <taxon>Hymenobacteraceae</taxon>
        <taxon>Rufibacter</taxon>
    </lineage>
</organism>
<evidence type="ECO:0000256" key="1">
    <source>
        <dbReference type="SAM" id="Phobius"/>
    </source>
</evidence>
<name>A0ABR6VU72_9BACT</name>
<keyword evidence="1" id="KW-0812">Transmembrane</keyword>
<keyword evidence="1" id="KW-0472">Membrane</keyword>
<comment type="caution">
    <text evidence="2">The sequence shown here is derived from an EMBL/GenBank/DDBJ whole genome shotgun (WGS) entry which is preliminary data.</text>
</comment>
<dbReference type="Pfam" id="PF05834">
    <property type="entry name" value="Lycopene_cycl"/>
    <property type="match status" value="1"/>
</dbReference>
<keyword evidence="1" id="KW-1133">Transmembrane helix</keyword>
<dbReference type="SUPFAM" id="SSF51905">
    <property type="entry name" value="FAD/NAD(P)-binding domain"/>
    <property type="match status" value="1"/>
</dbReference>
<feature type="transmembrane region" description="Helical" evidence="1">
    <location>
        <begin position="6"/>
        <end position="27"/>
    </location>
</feature>
<protein>
    <submittedName>
        <fullName evidence="2">Lycopene cyclase</fullName>
    </submittedName>
</protein>
<dbReference type="EMBL" id="JACOAF010000030">
    <property type="protein sequence ID" value="MBC3540444.1"/>
    <property type="molecule type" value="Genomic_DNA"/>
</dbReference>
<sequence>MPDKPFTYDYIIAGAGAAGLSLMCYLLSHENLQTKRILLLDRDLKQTNDRTWCFWETSESPFESCLKSKWAKLHFHSQEFSALLDISPYRYKMLDSLSFYQHCFNLMARFPNVEFRQDEMVALEPNGIIRGKKAVYQAEYVFNSVLFQIPKLPQKHYLVQHFKGIFIRTPSPVFKPEEPTLMDFRVAQHGDCRFMYVLPVNAHEALVEYTGFSEAVLPQEEYDSEIQAYLRDFLHITDYDITHEEFGIIPMTDAPFSKQMSEQVINIGTAGGATKASTGYTFSFIQRQCAAIAQNLARGEKPLTGSEKTINKFAFYDSVFLRVLQEKKQEPWRVFHDMFSKLPASLILKFLNEETSLLEDLRIMNAVDRTIFLSAVIKQGLGSSTAS</sequence>
<dbReference type="InterPro" id="IPR036188">
    <property type="entry name" value="FAD/NAD-bd_sf"/>
</dbReference>